<organism evidence="1 2">
    <name type="scientific">Coniosporium uncinatum</name>
    <dbReference type="NCBI Taxonomy" id="93489"/>
    <lineage>
        <taxon>Eukaryota</taxon>
        <taxon>Fungi</taxon>
        <taxon>Dikarya</taxon>
        <taxon>Ascomycota</taxon>
        <taxon>Pezizomycotina</taxon>
        <taxon>Dothideomycetes</taxon>
        <taxon>Dothideomycetes incertae sedis</taxon>
        <taxon>Coniosporium</taxon>
    </lineage>
</organism>
<keyword evidence="2" id="KW-1185">Reference proteome</keyword>
<accession>A0ACC3CUF5</accession>
<evidence type="ECO:0000313" key="1">
    <source>
        <dbReference type="EMBL" id="KAK3044669.1"/>
    </source>
</evidence>
<reference evidence="1" key="1">
    <citation type="submission" date="2024-09" db="EMBL/GenBank/DDBJ databases">
        <title>Black Yeasts Isolated from many extreme environments.</title>
        <authorList>
            <person name="Coleine C."/>
            <person name="Stajich J.E."/>
            <person name="Selbmann L."/>
        </authorList>
    </citation>
    <scope>NUCLEOTIDE SEQUENCE</scope>
    <source>
        <strain evidence="1">CCFEE 5737</strain>
    </source>
</reference>
<gene>
    <name evidence="1" type="ORF">LTS18_000660</name>
</gene>
<name>A0ACC3CUF5_9PEZI</name>
<dbReference type="Proteomes" id="UP001186974">
    <property type="component" value="Unassembled WGS sequence"/>
</dbReference>
<sequence length="334" mass="36804">MQNDLNAKMQIIQGLLASGLPPETMAQALQLMGLPQPPAPPAIPLTQPVAPPMPPATDVVLNGYRVDQSGDQRQEQQQDFERYQPRQRSRSPDRKRRRFSPPNRRESPTYGIYDPTAASQEVHQYAENDRQRNNRGGRNRGNKPRSPPNAVKERPISPTYAPRNMQPKFIAHEELGPGNIKVLSRTLFVGGVNASESDLHAIFSRFGKVQSCIVNQDKRHAFVKMVDRPNTLLAKAGMEKEDDPEVLNKARSTKWGVGFGPRECADYTTGISVIPIKKLTDADRKWLLTAEFGGTGGRPLEPGMVLEEPDIEIGAGVSSKAISRRIETGAGSGG</sequence>
<protein>
    <submittedName>
        <fullName evidence="1">Uncharacterized protein</fullName>
    </submittedName>
</protein>
<dbReference type="EMBL" id="JAWDJW010011630">
    <property type="protein sequence ID" value="KAK3044669.1"/>
    <property type="molecule type" value="Genomic_DNA"/>
</dbReference>
<proteinExistence type="predicted"/>
<feature type="non-terminal residue" evidence="1">
    <location>
        <position position="334"/>
    </location>
</feature>
<evidence type="ECO:0000313" key="2">
    <source>
        <dbReference type="Proteomes" id="UP001186974"/>
    </source>
</evidence>
<comment type="caution">
    <text evidence="1">The sequence shown here is derived from an EMBL/GenBank/DDBJ whole genome shotgun (WGS) entry which is preliminary data.</text>
</comment>